<dbReference type="Pfam" id="PF01943">
    <property type="entry name" value="Polysacc_synt"/>
    <property type="match status" value="1"/>
</dbReference>
<comment type="caution">
    <text evidence="7">The sequence shown here is derived from an EMBL/GenBank/DDBJ whole genome shotgun (WGS) entry which is preliminary data.</text>
</comment>
<evidence type="ECO:0000256" key="1">
    <source>
        <dbReference type="ARBA" id="ARBA00004651"/>
    </source>
</evidence>
<evidence type="ECO:0000256" key="3">
    <source>
        <dbReference type="ARBA" id="ARBA00022692"/>
    </source>
</evidence>
<name>A0A7V3V0A7_UNCW3</name>
<feature type="transmembrane region" description="Helical" evidence="6">
    <location>
        <begin position="433"/>
        <end position="451"/>
    </location>
</feature>
<evidence type="ECO:0000256" key="6">
    <source>
        <dbReference type="SAM" id="Phobius"/>
    </source>
</evidence>
<feature type="transmembrane region" description="Helical" evidence="6">
    <location>
        <begin position="101"/>
        <end position="122"/>
    </location>
</feature>
<feature type="transmembrane region" description="Helical" evidence="6">
    <location>
        <begin position="160"/>
        <end position="180"/>
    </location>
</feature>
<dbReference type="EMBL" id="DTMZ01000177">
    <property type="protein sequence ID" value="HGD13803.1"/>
    <property type="molecule type" value="Genomic_DNA"/>
</dbReference>
<sequence>MADDYIPPAVIDVTEPSYHRVALNTFFLSIADVTNKFLMFFFYVLAARHLGAGKFGILSFGFAFATMFSALTDLGLGAVAAREIARERQRAQELISNAVGIKLVVALLVVILISGLVNILGYPAENRVIVYICSLFIVETAFIAYFCYIFQGFQRMEFTALVRIIQSLILLSGVLFLNRISPKPAYYAWLYAGAGLITTVVGIIILNSKFVPLKVSFNLGKWYSLLLDGLPIGIGAIFVLFYYWNGSALLSKIAGDKEVGVYNAAFRLVTGLNFIGISFSSALYPVFSSLFTTNPARLVHLLTRALRLIIVMLLPVGVLGSLFAGQLIVFIYGIGYLPAANVLRILLWWAFATGFTSVFSNYFMATNRARWMTIQTAIALFVNVILNLILIPSIGTRGAAISIVTAEFSSLIFYIVVWQILERYHTASRGIGVSLLRVIGALLPAVVIARIALRIHVLMGLVSGLLFYLIVLIVLREFTAADLEIIRPFLSRLK</sequence>
<evidence type="ECO:0000256" key="5">
    <source>
        <dbReference type="ARBA" id="ARBA00023136"/>
    </source>
</evidence>
<keyword evidence="3 6" id="KW-0812">Transmembrane</keyword>
<feature type="transmembrane region" description="Helical" evidence="6">
    <location>
        <begin position="457"/>
        <end position="475"/>
    </location>
</feature>
<feature type="transmembrane region" description="Helical" evidence="6">
    <location>
        <begin position="21"/>
        <end position="45"/>
    </location>
</feature>
<gene>
    <name evidence="7" type="ORF">ENX16_06995</name>
</gene>
<dbReference type="CDD" id="cd13128">
    <property type="entry name" value="MATE_Wzx_like"/>
    <property type="match status" value="1"/>
</dbReference>
<feature type="transmembrane region" description="Helical" evidence="6">
    <location>
        <begin position="128"/>
        <end position="148"/>
    </location>
</feature>
<accession>A0A7V3V0A7</accession>
<dbReference type="InterPro" id="IPR050833">
    <property type="entry name" value="Poly_Biosynth_Transport"/>
</dbReference>
<dbReference type="PANTHER" id="PTHR30250">
    <property type="entry name" value="PST FAMILY PREDICTED COLANIC ACID TRANSPORTER"/>
    <property type="match status" value="1"/>
</dbReference>
<dbReference type="AlphaFoldDB" id="A0A7V3V0A7"/>
<feature type="transmembrane region" description="Helical" evidence="6">
    <location>
        <begin position="400"/>
        <end position="421"/>
    </location>
</feature>
<feature type="transmembrane region" description="Helical" evidence="6">
    <location>
        <begin position="222"/>
        <end position="244"/>
    </location>
</feature>
<evidence type="ECO:0000256" key="2">
    <source>
        <dbReference type="ARBA" id="ARBA00022475"/>
    </source>
</evidence>
<keyword evidence="4 6" id="KW-1133">Transmembrane helix</keyword>
<keyword evidence="5 6" id="KW-0472">Membrane</keyword>
<organism evidence="7">
    <name type="scientific">candidate division WOR-3 bacterium</name>
    <dbReference type="NCBI Taxonomy" id="2052148"/>
    <lineage>
        <taxon>Bacteria</taxon>
        <taxon>Bacteria division WOR-3</taxon>
    </lineage>
</organism>
<feature type="transmembrane region" description="Helical" evidence="6">
    <location>
        <begin position="57"/>
        <end position="80"/>
    </location>
</feature>
<dbReference type="GO" id="GO:0005886">
    <property type="term" value="C:plasma membrane"/>
    <property type="evidence" value="ECO:0007669"/>
    <property type="project" value="UniProtKB-SubCell"/>
</dbReference>
<proteinExistence type="predicted"/>
<evidence type="ECO:0000256" key="4">
    <source>
        <dbReference type="ARBA" id="ARBA00022989"/>
    </source>
</evidence>
<keyword evidence="2" id="KW-1003">Cell membrane</keyword>
<protein>
    <submittedName>
        <fullName evidence="7">Flippase</fullName>
    </submittedName>
</protein>
<feature type="transmembrane region" description="Helical" evidence="6">
    <location>
        <begin position="308"/>
        <end position="334"/>
    </location>
</feature>
<feature type="transmembrane region" description="Helical" evidence="6">
    <location>
        <begin position="186"/>
        <end position="210"/>
    </location>
</feature>
<feature type="transmembrane region" description="Helical" evidence="6">
    <location>
        <begin position="377"/>
        <end position="394"/>
    </location>
</feature>
<evidence type="ECO:0000313" key="7">
    <source>
        <dbReference type="EMBL" id="HGD13803.1"/>
    </source>
</evidence>
<comment type="subcellular location">
    <subcellularLocation>
        <location evidence="1">Cell membrane</location>
        <topology evidence="1">Multi-pass membrane protein</topology>
    </subcellularLocation>
</comment>
<feature type="transmembrane region" description="Helical" evidence="6">
    <location>
        <begin position="264"/>
        <end position="287"/>
    </location>
</feature>
<reference evidence="7" key="1">
    <citation type="journal article" date="2020" name="mSystems">
        <title>Genome- and Community-Level Interaction Insights into Carbon Utilization and Element Cycling Functions of Hydrothermarchaeota in Hydrothermal Sediment.</title>
        <authorList>
            <person name="Zhou Z."/>
            <person name="Liu Y."/>
            <person name="Xu W."/>
            <person name="Pan J."/>
            <person name="Luo Z.H."/>
            <person name="Li M."/>
        </authorList>
    </citation>
    <scope>NUCLEOTIDE SEQUENCE [LARGE SCALE GENOMIC DNA]</scope>
    <source>
        <strain evidence="7">SpSt-914</strain>
    </source>
</reference>
<dbReference type="PANTHER" id="PTHR30250:SF11">
    <property type="entry name" value="O-ANTIGEN TRANSPORTER-RELATED"/>
    <property type="match status" value="1"/>
</dbReference>
<feature type="transmembrane region" description="Helical" evidence="6">
    <location>
        <begin position="346"/>
        <end position="365"/>
    </location>
</feature>
<dbReference type="InterPro" id="IPR002797">
    <property type="entry name" value="Polysacc_synth"/>
</dbReference>